<organism evidence="11 12">
    <name type="scientific">Chauna torquata</name>
    <name type="common">Southern screamer</name>
    <dbReference type="NCBI Taxonomy" id="30388"/>
    <lineage>
        <taxon>Eukaryota</taxon>
        <taxon>Metazoa</taxon>
        <taxon>Chordata</taxon>
        <taxon>Craniata</taxon>
        <taxon>Vertebrata</taxon>
        <taxon>Euteleostomi</taxon>
        <taxon>Archelosauria</taxon>
        <taxon>Archosauria</taxon>
        <taxon>Dinosauria</taxon>
        <taxon>Saurischia</taxon>
        <taxon>Theropoda</taxon>
        <taxon>Coelurosauria</taxon>
        <taxon>Aves</taxon>
        <taxon>Neognathae</taxon>
        <taxon>Galloanserae</taxon>
        <taxon>Anseriformes</taxon>
        <taxon>Anhimidae</taxon>
        <taxon>Chauna</taxon>
    </lineage>
</organism>
<dbReference type="SUPFAM" id="SSF49899">
    <property type="entry name" value="Concanavalin A-like lectins/glucanases"/>
    <property type="match status" value="1"/>
</dbReference>
<dbReference type="InterPro" id="IPR000409">
    <property type="entry name" value="BEACH_dom"/>
</dbReference>
<feature type="region of interest" description="Disordered" evidence="8">
    <location>
        <begin position="842"/>
        <end position="863"/>
    </location>
</feature>
<dbReference type="GO" id="GO:0019901">
    <property type="term" value="F:protein kinase binding"/>
    <property type="evidence" value="ECO:0007669"/>
    <property type="project" value="TreeGrafter"/>
</dbReference>
<reference evidence="11 12" key="1">
    <citation type="submission" date="2019-09" db="EMBL/GenBank/DDBJ databases">
        <title>Bird 10,000 Genomes (B10K) Project - Family phase.</title>
        <authorList>
            <person name="Zhang G."/>
        </authorList>
    </citation>
    <scope>NUCLEOTIDE SEQUENCE [LARGE SCALE GENOMIC DNA]</scope>
    <source>
        <strain evidence="11">B10K-DU-011-36</strain>
        <tissue evidence="11">Muscle</tissue>
    </source>
</reference>
<accession>A0A7L0KAM0</accession>
<dbReference type="SUPFAM" id="SSF50729">
    <property type="entry name" value="PH domain-like"/>
    <property type="match status" value="1"/>
</dbReference>
<feature type="compositionally biased region" description="Basic and acidic residues" evidence="8">
    <location>
        <begin position="842"/>
        <end position="852"/>
    </location>
</feature>
<dbReference type="SUPFAM" id="SSF50978">
    <property type="entry name" value="WD40 repeat-like"/>
    <property type="match status" value="1"/>
</dbReference>
<dbReference type="Pfam" id="PF02138">
    <property type="entry name" value="Beach"/>
    <property type="match status" value="1"/>
</dbReference>
<dbReference type="Pfam" id="PF14844">
    <property type="entry name" value="PH_BEACH"/>
    <property type="match status" value="1"/>
</dbReference>
<dbReference type="InterPro" id="IPR031570">
    <property type="entry name" value="NBEA/BDCP_DUF4704"/>
</dbReference>
<dbReference type="Pfam" id="PF16057">
    <property type="entry name" value="DUF4800"/>
    <property type="match status" value="1"/>
</dbReference>
<feature type="domain" description="BEACH-type PH" evidence="10">
    <location>
        <begin position="1469"/>
        <end position="1569"/>
    </location>
</feature>
<evidence type="ECO:0000259" key="9">
    <source>
        <dbReference type="PROSITE" id="PS50197"/>
    </source>
</evidence>
<dbReference type="Gene3D" id="2.130.10.10">
    <property type="entry name" value="YVTN repeat-like/Quinoprotein amine dehydrogenase"/>
    <property type="match status" value="1"/>
</dbReference>
<dbReference type="CDD" id="cd01201">
    <property type="entry name" value="PH_BEACH"/>
    <property type="match status" value="1"/>
</dbReference>
<feature type="region of interest" description="Disordered" evidence="8">
    <location>
        <begin position="957"/>
        <end position="1019"/>
    </location>
</feature>
<dbReference type="InterPro" id="IPR023362">
    <property type="entry name" value="PH-BEACH_dom"/>
</dbReference>
<dbReference type="PANTHER" id="PTHR13743:SF111">
    <property type="entry name" value="NEUROBEACHIN-LIKE PROTEIN 2"/>
    <property type="match status" value="1"/>
</dbReference>
<name>A0A7L0KAM0_CHATO</name>
<dbReference type="SUPFAM" id="SSF81837">
    <property type="entry name" value="BEACH domain"/>
    <property type="match status" value="1"/>
</dbReference>
<feature type="compositionally biased region" description="Low complexity" evidence="8">
    <location>
        <begin position="988"/>
        <end position="998"/>
    </location>
</feature>
<dbReference type="GO" id="GO:0005829">
    <property type="term" value="C:cytosol"/>
    <property type="evidence" value="ECO:0007669"/>
    <property type="project" value="TreeGrafter"/>
</dbReference>
<evidence type="ECO:0000256" key="6">
    <source>
        <dbReference type="ARBA" id="ARBA00068540"/>
    </source>
</evidence>
<evidence type="ECO:0000256" key="2">
    <source>
        <dbReference type="ARBA" id="ARBA00008498"/>
    </source>
</evidence>
<feature type="domain" description="BEACH" evidence="9">
    <location>
        <begin position="1582"/>
        <end position="1874"/>
    </location>
</feature>
<comment type="similarity">
    <text evidence="2">Belongs to the WD repeat neurobeachin family.</text>
</comment>
<evidence type="ECO:0000256" key="7">
    <source>
        <dbReference type="PROSITE-ProRule" id="PRU00221"/>
    </source>
</evidence>
<evidence type="ECO:0000313" key="12">
    <source>
        <dbReference type="Proteomes" id="UP000537522"/>
    </source>
</evidence>
<dbReference type="PROSITE" id="PS50197">
    <property type="entry name" value="BEACH"/>
    <property type="match status" value="1"/>
</dbReference>
<gene>
    <name evidence="11" type="primary">Nbeal2</name>
    <name evidence="11" type="ORF">CHATOR_R13640</name>
</gene>
<keyword evidence="5" id="KW-0256">Endoplasmic reticulum</keyword>
<feature type="region of interest" description="Disordered" evidence="8">
    <location>
        <begin position="438"/>
        <end position="457"/>
    </location>
</feature>
<dbReference type="PROSITE" id="PS50082">
    <property type="entry name" value="WD_REPEATS_2"/>
    <property type="match status" value="2"/>
</dbReference>
<keyword evidence="3 7" id="KW-0853">WD repeat</keyword>
<dbReference type="CDD" id="cd06071">
    <property type="entry name" value="Beach"/>
    <property type="match status" value="1"/>
</dbReference>
<dbReference type="EMBL" id="VXAL01013239">
    <property type="protein sequence ID" value="NXK52533.1"/>
    <property type="molecule type" value="Genomic_DNA"/>
</dbReference>
<evidence type="ECO:0000256" key="1">
    <source>
        <dbReference type="ARBA" id="ARBA00004240"/>
    </source>
</evidence>
<dbReference type="GO" id="GO:0016020">
    <property type="term" value="C:membrane"/>
    <property type="evidence" value="ECO:0007669"/>
    <property type="project" value="TreeGrafter"/>
</dbReference>
<dbReference type="FunFam" id="2.30.29.30:FF:000301">
    <property type="entry name" value="Neurobeachin-like protein 2"/>
    <property type="match status" value="1"/>
</dbReference>
<feature type="repeat" description="WD" evidence="7">
    <location>
        <begin position="2078"/>
        <end position="2119"/>
    </location>
</feature>
<dbReference type="PANTHER" id="PTHR13743">
    <property type="entry name" value="BEIGE/BEACH-RELATED"/>
    <property type="match status" value="1"/>
</dbReference>
<dbReference type="GO" id="GO:0008104">
    <property type="term" value="P:intracellular protein localization"/>
    <property type="evidence" value="ECO:0007669"/>
    <property type="project" value="TreeGrafter"/>
</dbReference>
<dbReference type="PROSITE" id="PS51783">
    <property type="entry name" value="PH_BEACH"/>
    <property type="match status" value="1"/>
</dbReference>
<protein>
    <recommendedName>
        <fullName evidence="6">Neurobeachin-like protein 2</fullName>
    </recommendedName>
</protein>
<dbReference type="SMART" id="SM01026">
    <property type="entry name" value="Beach"/>
    <property type="match status" value="1"/>
</dbReference>
<dbReference type="InterPro" id="IPR013320">
    <property type="entry name" value="ConA-like_dom_sf"/>
</dbReference>
<dbReference type="Pfam" id="PF15787">
    <property type="entry name" value="DUF4704"/>
    <property type="match status" value="2"/>
</dbReference>
<dbReference type="Gene3D" id="1.10.1540.10">
    <property type="entry name" value="BEACH domain"/>
    <property type="match status" value="1"/>
</dbReference>
<evidence type="ECO:0000256" key="4">
    <source>
        <dbReference type="ARBA" id="ARBA00022737"/>
    </source>
</evidence>
<dbReference type="SMART" id="SM00320">
    <property type="entry name" value="WD40"/>
    <property type="match status" value="4"/>
</dbReference>
<dbReference type="GO" id="GO:0030099">
    <property type="term" value="P:myeloid cell differentiation"/>
    <property type="evidence" value="ECO:0007669"/>
    <property type="project" value="UniProtKB-ARBA"/>
</dbReference>
<dbReference type="FunFam" id="1.10.1540.10:FF:000001">
    <property type="entry name" value="neurobeachin isoform X1"/>
    <property type="match status" value="1"/>
</dbReference>
<evidence type="ECO:0000313" key="11">
    <source>
        <dbReference type="EMBL" id="NXK52533.1"/>
    </source>
</evidence>
<keyword evidence="4" id="KW-0677">Repeat</keyword>
<dbReference type="Gene3D" id="2.30.29.30">
    <property type="entry name" value="Pleckstrin-homology domain (PH domain)/Phosphotyrosine-binding domain (PTB)"/>
    <property type="match status" value="1"/>
</dbReference>
<feature type="repeat" description="WD" evidence="7">
    <location>
        <begin position="2027"/>
        <end position="2060"/>
    </location>
</feature>
<comment type="caution">
    <text evidence="11">The sequence shown here is derived from an EMBL/GenBank/DDBJ whole genome shotgun (WGS) entry which is preliminary data.</text>
</comment>
<feature type="non-terminal residue" evidence="11">
    <location>
        <position position="1"/>
    </location>
</feature>
<evidence type="ECO:0000256" key="3">
    <source>
        <dbReference type="ARBA" id="ARBA00022574"/>
    </source>
</evidence>
<proteinExistence type="inferred from homology"/>
<dbReference type="InterPro" id="IPR001680">
    <property type="entry name" value="WD40_rpt"/>
</dbReference>
<dbReference type="InterPro" id="IPR036372">
    <property type="entry name" value="BEACH_dom_sf"/>
</dbReference>
<feature type="compositionally biased region" description="Polar residues" evidence="8">
    <location>
        <begin position="1007"/>
        <end position="1018"/>
    </location>
</feature>
<sequence>GPHPYTAPVLRALSGMARAEGPPRALQYFDLTPGMAGIMVPAVQKWPGGAFAFHAWLCLSEEEPGPPARPKRRQLYSFFTASGTGFEAFFTADGMLVVAVCTKKDYMTVALPEVAFNDSAWHCVDIVHVAGRRPFGQNLVSIYADGHLRKTAQLRFPSLHESFTSCCIGSAGHRTTTTATGSGHPPPSHGPELAFPQHPTLCRSQSFPATLGPHAWTPLQPPTEGVVATTAAGSQDTEWGTPTSLEGHLGSVAIFCEALQQTQVKALFCSGPNIASPFTLEGDLVELSSKLLLYYTPQACRNNICLDLSPSHSLDGRLTGHKVVNWDVKDVVNCVGGMGVLLPLLEQVVTKKEESEDEQETNDLVGPELTSSRNAQGMLIPLGRSSESRLERNSVAAFLLLVKNFIQNHPVNQESLVQCHGPAIIGALLQKVGGCRSRQTPSQVSPQAASLPSRPGQVSSPLLDMSTLMASQILMEQVASEGSGLLLHLLYQHLLFDFRIWSNSDFAVRLGGSRGHPQGSLVWPDGHHGHSCPLHAGHIQYLANVIKDHKQRIRKKYGVQYILDSIRTYYGASREKSMMTDDIKTVQTSLFSLVKDFFCRSFSGEEMQSLLNYVAAAQDEQQVCGALEVIHSLLKGSPAQEQLFAFLFEPGHVEVFFSLLVQKKFSDEVRERVFKVKRVPGVVLCGWGLLCSGITTPLPPQVLYKMLKYEKVPERSKNRLKLKDIGYQGLIACLSDVPGSMLLFRCLSEQVLGADPPNYKDLVAVVYLSHRAELTVRLDICRKLFHLIYAQQDMVKQLARLAGWQDTLTKLYVKESYESRQHSLSHSGSGGCLELLRLSDPPGKDASTEAGKEAVGSASPPPTELQELDVFLPLGYEASDQELSEGFSDHSISPSGRTKSFHSYNFKSFDSSDRASRSSSNPGDIPFDGVYHPLSPFSTSPFDLGLDLASTSSIATAESGAQTPASGPGTPSPLESFKPFPGMRTRKSSSLSNVLDESSYQDALPSDNISNTSNPQQTPEEELCNLLTNIVFSVTWRGVEGWDDAAWRERGQVFSVLTKLGTACELVRPPDEIKRSLLEMMLESALTDLKESGPTALPSLTHNALKLLRLLQDFLFSEGHNNQALWSEKIYEGVSSLLDKLGVWYHLANGTSDLKEMAQTGLRVLVGYIMLQDPQLHSLAYVKLHSLLQTASAPKKDEACYLLGKLETPLRRSLDAKSETFSWLVPIVRTLMDQCYETLQLQLFLPSLPPTNGSPTFYEDFQLFCTTPEWRSFIEKHVQPTMAQFEMDTFAKSHDHMSNFWNACYDAMMSSSLRRERDKADSRKMFQELVLEPVVKRAKAENTRHANVLKQANNHHGTVLKQWRSLCRLLTSPRSAWADRNPPEVRWKLSSAETYSRMRLKLVPNLNFDQHLEASALRDNLGADNLHNPAESLPLAMAKEAKVSELEDDQLAEEDLPVLDSQVEPKEQNQREKLVVSEDCELITTVAVVPGRLEVTTQHVYFYDGSSEKEETEGGIGYDFKRPLSHLREVHLRRYNLRRSALELFFIDQANYFLNFKKKVRNKVYSCILGLRPPSQIYFGSRSPQELLKASGLTQKWVLREISNFEYLMQLNTIAGRTYNDLSQYPVFPWILRDYVSETLDLTDPAVFRDLSKPIGVANERHARDVKEKYESFEDPTGTVDKFHYGTHYSNAAGVMHYLIRTEPFTTLHIQLQSGRFDCSDRQFHSVPAAWQARMENPVDVKELIPEFFYFPEFLENQNGFDLGCLQMSNEKVNDVVLPRWARSREDFIYQHRKALESEYVSAHLHEWIDLIFGYKQRGPAAVEALNVFYYCTYEGAVDLDAIADETQRKALEGIISNFGQTPCQLLKEPHPARLSAESAARRLARLDTRSPNVFENLDQLKSFFVEGISDGVALVQAVVPKNQAHSFITQGSPDVLVTVSANGLLGTHNWLPYDKNISNYFSFTKDPTVSNAKTQRFLQGPFAPGADLCSRTLAVSPDGKLLFSGGHWDNSLRVTSLGKGKVVGHITRHIDVVTCLALDLCGIYLISGSRDTTCMVWQVLQQGGFSSGLAPKPVQVLYGHDDEVTCVAISTELDMAVSGSKDGTIIIHTIRRGLFVKSLRPPGESSLPAAVTHLAVGPEGQIVTQTAVGERASLKDKFALHLYSVNGKHLASVPLDQEVTAMCMTEEFVVLGTMQCGLEIRDLQSLRAAMPPVPMRVPVHSVSVTKEKSHILVGLEDGKLIVVGAGQPAEVRPGQFHRRLWRSTRRISQVSAGETEYTPAEGRS</sequence>
<dbReference type="Pfam" id="PF20426">
    <property type="entry name" value="NBCH_WD40"/>
    <property type="match status" value="1"/>
</dbReference>
<dbReference type="GO" id="GO:0005783">
    <property type="term" value="C:endoplasmic reticulum"/>
    <property type="evidence" value="ECO:0007669"/>
    <property type="project" value="UniProtKB-SubCell"/>
</dbReference>
<dbReference type="InterPro" id="IPR036322">
    <property type="entry name" value="WD40_repeat_dom_sf"/>
</dbReference>
<dbReference type="InterPro" id="IPR011993">
    <property type="entry name" value="PH-like_dom_sf"/>
</dbReference>
<dbReference type="InterPro" id="IPR046851">
    <property type="entry name" value="NBCH_WD40"/>
</dbReference>
<evidence type="ECO:0000259" key="10">
    <source>
        <dbReference type="PROSITE" id="PS51783"/>
    </source>
</evidence>
<keyword evidence="12" id="KW-1185">Reference proteome</keyword>
<dbReference type="InterPro" id="IPR050865">
    <property type="entry name" value="BEACH_Domain"/>
</dbReference>
<comment type="subcellular location">
    <subcellularLocation>
        <location evidence="1">Endoplasmic reticulum</location>
    </subcellularLocation>
</comment>
<evidence type="ECO:0000256" key="8">
    <source>
        <dbReference type="SAM" id="MobiDB-lite"/>
    </source>
</evidence>
<dbReference type="Proteomes" id="UP000537522">
    <property type="component" value="Unassembled WGS sequence"/>
</dbReference>
<dbReference type="FunFam" id="2.130.10.10:FF:001375">
    <property type="entry name" value="Neurobeachin-like protein 2"/>
    <property type="match status" value="1"/>
</dbReference>
<feature type="non-terminal residue" evidence="11">
    <location>
        <position position="2285"/>
    </location>
</feature>
<evidence type="ECO:0000256" key="5">
    <source>
        <dbReference type="ARBA" id="ARBA00022824"/>
    </source>
</evidence>
<dbReference type="InterPro" id="IPR015943">
    <property type="entry name" value="WD40/YVTN_repeat-like_dom_sf"/>
</dbReference>